<organism evidence="1 2">
    <name type="scientific">Polaribacter filamentus</name>
    <dbReference type="NCBI Taxonomy" id="53483"/>
    <lineage>
        <taxon>Bacteria</taxon>
        <taxon>Pseudomonadati</taxon>
        <taxon>Bacteroidota</taxon>
        <taxon>Flavobacteriia</taxon>
        <taxon>Flavobacteriales</taxon>
        <taxon>Flavobacteriaceae</taxon>
    </lineage>
</organism>
<dbReference type="EMBL" id="MQUA01000013">
    <property type="protein sequence ID" value="PQB07215.1"/>
    <property type="molecule type" value="Genomic_DNA"/>
</dbReference>
<dbReference type="Proteomes" id="UP000239522">
    <property type="component" value="Unassembled WGS sequence"/>
</dbReference>
<dbReference type="AlphaFoldDB" id="A0A2S7KX40"/>
<reference evidence="1 2" key="1">
    <citation type="submission" date="2016-11" db="EMBL/GenBank/DDBJ databases">
        <title>Trade-off between light-utilization and light-protection in marine flavobacteria.</title>
        <authorList>
            <person name="Kumagai Y."/>
        </authorList>
    </citation>
    <scope>NUCLEOTIDE SEQUENCE [LARGE SCALE GENOMIC DNA]</scope>
    <source>
        <strain evidence="1 2">ATCC 700397</strain>
    </source>
</reference>
<comment type="caution">
    <text evidence="1">The sequence shown here is derived from an EMBL/GenBank/DDBJ whole genome shotgun (WGS) entry which is preliminary data.</text>
</comment>
<accession>A0A2S7KX40</accession>
<dbReference type="OrthoDB" id="675330at2"/>
<dbReference type="RefSeq" id="WP_146092136.1">
    <property type="nucleotide sequence ID" value="NZ_MQUA01000013.1"/>
</dbReference>
<name>A0A2S7KX40_9FLAO</name>
<evidence type="ECO:0008006" key="3">
    <source>
        <dbReference type="Google" id="ProtNLM"/>
    </source>
</evidence>
<evidence type="ECO:0000313" key="2">
    <source>
        <dbReference type="Proteomes" id="UP000239522"/>
    </source>
</evidence>
<gene>
    <name evidence="1" type="ORF">BST83_08670</name>
</gene>
<sequence>MKNLITFIFISFFCMLSISAQHNEAAREKIKALKISYLTEKLNLTPEEAQKFWPIYNAYDQEQRALISKQRSDLKKSLKNSDEVEALNESDAEKLLMLKLSIDKQLHESQKDFVKKVKQVISFKKIIQLHVAEMEFGRKLMSKYRHKKD</sequence>
<protein>
    <recommendedName>
        <fullName evidence="3">Sensor of ECF-type sigma factor</fullName>
    </recommendedName>
</protein>
<keyword evidence="2" id="KW-1185">Reference proteome</keyword>
<proteinExistence type="predicted"/>
<evidence type="ECO:0000313" key="1">
    <source>
        <dbReference type="EMBL" id="PQB07215.1"/>
    </source>
</evidence>